<dbReference type="SUPFAM" id="SSF64376">
    <property type="entry name" value="YlxR-like"/>
    <property type="match status" value="1"/>
</dbReference>
<evidence type="ECO:0000313" key="3">
    <source>
        <dbReference type="Proteomes" id="UP000228948"/>
    </source>
</evidence>
<dbReference type="AlphaFoldDB" id="A0A2K8KF07"/>
<dbReference type="RefSeq" id="WP_071479536.1">
    <property type="nucleotide sequence ID" value="NZ_CP024899.1"/>
</dbReference>
<dbReference type="Gene3D" id="3.30.1230.10">
    <property type="entry name" value="YlxR-like"/>
    <property type="match status" value="1"/>
</dbReference>
<dbReference type="Pfam" id="PF04296">
    <property type="entry name" value="YlxR"/>
    <property type="match status" value="1"/>
</dbReference>
<dbReference type="STRING" id="441209.GCA_001870665_00348"/>
<feature type="domain" description="YlxR" evidence="1">
    <location>
        <begin position="15"/>
        <end position="89"/>
    </location>
</feature>
<dbReference type="InterPro" id="IPR037465">
    <property type="entry name" value="YlxR"/>
</dbReference>
<dbReference type="CDD" id="cd00279">
    <property type="entry name" value="YlxR"/>
    <property type="match status" value="1"/>
</dbReference>
<sequence length="210" mass="22481">MTRGGKKTVRDGPERRCIVSGESGDARHLIRFVVGPDNQIVPDLAGKLPGRGIWVSADRAALEQAEKKKSFARAARQAVTVPEGLADLVEKLLLRRVIDLISLARKSGLALAGYEKCRDLALKDEMAILIQAHDGSTRGKTKLRPPEGPDSYIGWLSAQELGLAFGREHVIHASLRAGGLSQAVVEEAARLKGLRTGIGGYAAGEDKTDA</sequence>
<protein>
    <recommendedName>
        <fullName evidence="1">YlxR domain-containing protein</fullName>
    </recommendedName>
</protein>
<dbReference type="KEGG" id="rbg:BG454_18630"/>
<dbReference type="PANTHER" id="PTHR34215">
    <property type="entry name" value="BLL0784 PROTEIN"/>
    <property type="match status" value="1"/>
</dbReference>
<dbReference type="Gene3D" id="3.30.1330.30">
    <property type="match status" value="1"/>
</dbReference>
<accession>A0A2K8KF07</accession>
<dbReference type="InterPro" id="IPR029064">
    <property type="entry name" value="Ribosomal_eL30-like_sf"/>
</dbReference>
<organism evidence="2 3">
    <name type="scientific">Roseinatronobacter bogoriensis subsp. barguzinensis</name>
    <dbReference type="NCBI Taxonomy" id="441209"/>
    <lineage>
        <taxon>Bacteria</taxon>
        <taxon>Pseudomonadati</taxon>
        <taxon>Pseudomonadota</taxon>
        <taxon>Alphaproteobacteria</taxon>
        <taxon>Rhodobacterales</taxon>
        <taxon>Paracoccaceae</taxon>
        <taxon>Roseinatronobacter</taxon>
    </lineage>
</organism>
<reference evidence="2 3" key="1">
    <citation type="submission" date="2017-11" db="EMBL/GenBank/DDBJ databases">
        <title>Revised Sequence and Annotation of the Rhodobaca barguzinensis strain alga05 Genome.</title>
        <authorList>
            <person name="Kopejtka K."/>
            <person name="Tomasch J.M."/>
            <person name="Bunk B."/>
            <person name="Koblizek M."/>
        </authorList>
    </citation>
    <scope>NUCLEOTIDE SEQUENCE [LARGE SCALE GENOMIC DNA]</scope>
    <source>
        <strain evidence="3">alga05</strain>
    </source>
</reference>
<dbReference type="PANTHER" id="PTHR34215:SF1">
    <property type="entry name" value="YLXR DOMAIN-CONTAINING PROTEIN"/>
    <property type="match status" value="1"/>
</dbReference>
<evidence type="ECO:0000313" key="2">
    <source>
        <dbReference type="EMBL" id="ATX67576.1"/>
    </source>
</evidence>
<dbReference type="SUPFAM" id="SSF55315">
    <property type="entry name" value="L30e-like"/>
    <property type="match status" value="1"/>
</dbReference>
<dbReference type="InterPro" id="IPR035931">
    <property type="entry name" value="YlxR-like_sf"/>
</dbReference>
<dbReference type="InterPro" id="IPR007393">
    <property type="entry name" value="YlxR_dom"/>
</dbReference>
<proteinExistence type="predicted"/>
<dbReference type="OrthoDB" id="9799836at2"/>
<dbReference type="NCBIfam" id="NF006622">
    <property type="entry name" value="PRK09190.1"/>
    <property type="match status" value="1"/>
</dbReference>
<keyword evidence="3" id="KW-1185">Reference proteome</keyword>
<dbReference type="EMBL" id="CP024899">
    <property type="protein sequence ID" value="ATX67576.1"/>
    <property type="molecule type" value="Genomic_DNA"/>
</dbReference>
<evidence type="ECO:0000259" key="1">
    <source>
        <dbReference type="Pfam" id="PF04296"/>
    </source>
</evidence>
<dbReference type="Proteomes" id="UP000228948">
    <property type="component" value="Chromosome"/>
</dbReference>
<name>A0A2K8KF07_9RHOB</name>
<gene>
    <name evidence="2" type="ORF">BG454_18630</name>
</gene>